<dbReference type="FunFam" id="3.30.300.30:FF:000005">
    <property type="entry name" value="Acyl-coenzyme A synthetase ACSM5, mitochondrial"/>
    <property type="match status" value="1"/>
</dbReference>
<dbReference type="InterPro" id="IPR025110">
    <property type="entry name" value="AMP-bd_C"/>
</dbReference>
<dbReference type="GO" id="GO:0015645">
    <property type="term" value="F:fatty acid ligase activity"/>
    <property type="evidence" value="ECO:0007669"/>
    <property type="project" value="TreeGrafter"/>
</dbReference>
<dbReference type="AlphaFoldDB" id="A0A6J7MUU0"/>
<evidence type="ECO:0000259" key="5">
    <source>
        <dbReference type="Pfam" id="PF13193"/>
    </source>
</evidence>
<protein>
    <submittedName>
        <fullName evidence="6">Unannotated protein</fullName>
    </submittedName>
</protein>
<feature type="domain" description="AMP-binding enzyme C-terminal" evidence="5">
    <location>
        <begin position="13"/>
        <end position="91"/>
    </location>
</feature>
<keyword evidence="4" id="KW-0067">ATP-binding</keyword>
<dbReference type="InterPro" id="IPR045851">
    <property type="entry name" value="AMP-bd_C_sf"/>
</dbReference>
<dbReference type="GO" id="GO:0005524">
    <property type="term" value="F:ATP binding"/>
    <property type="evidence" value="ECO:0007669"/>
    <property type="project" value="UniProtKB-KW"/>
</dbReference>
<comment type="similarity">
    <text evidence="1">Belongs to the ATP-dependent AMP-binding enzyme family.</text>
</comment>
<accession>A0A6J7MUU0</accession>
<reference evidence="6" key="1">
    <citation type="submission" date="2020-05" db="EMBL/GenBank/DDBJ databases">
        <authorList>
            <person name="Chiriac C."/>
            <person name="Salcher M."/>
            <person name="Ghai R."/>
            <person name="Kavagutti S V."/>
        </authorList>
    </citation>
    <scope>NUCLEOTIDE SEQUENCE</scope>
</reference>
<keyword evidence="3" id="KW-0547">Nucleotide-binding</keyword>
<evidence type="ECO:0000256" key="1">
    <source>
        <dbReference type="ARBA" id="ARBA00006432"/>
    </source>
</evidence>
<evidence type="ECO:0000313" key="6">
    <source>
        <dbReference type="EMBL" id="CAB4982269.1"/>
    </source>
</evidence>
<dbReference type="GO" id="GO:0006637">
    <property type="term" value="P:acyl-CoA metabolic process"/>
    <property type="evidence" value="ECO:0007669"/>
    <property type="project" value="TreeGrafter"/>
</dbReference>
<dbReference type="InterPro" id="IPR051087">
    <property type="entry name" value="Mitochondrial_ACSM"/>
</dbReference>
<dbReference type="SUPFAM" id="SSF56801">
    <property type="entry name" value="Acetyl-CoA synthetase-like"/>
    <property type="match status" value="1"/>
</dbReference>
<dbReference type="Pfam" id="PF13193">
    <property type="entry name" value="AMP-binding_C"/>
    <property type="match status" value="1"/>
</dbReference>
<organism evidence="6">
    <name type="scientific">freshwater metagenome</name>
    <dbReference type="NCBI Taxonomy" id="449393"/>
    <lineage>
        <taxon>unclassified sequences</taxon>
        <taxon>metagenomes</taxon>
        <taxon>ecological metagenomes</taxon>
    </lineage>
</organism>
<evidence type="ECO:0000256" key="2">
    <source>
        <dbReference type="ARBA" id="ARBA00022598"/>
    </source>
</evidence>
<name>A0A6J7MUU0_9ZZZZ</name>
<sequence length="99" mass="11077">MIISSGYNVAAPEVENALLTHQAVIESAVVGLPDEERGMIVTAYVVLRPGFIASDELKKELQDHVKSTIVPFKYPRLLHFVETLPKTTTGKLQRFRLKD</sequence>
<dbReference type="GO" id="GO:0016405">
    <property type="term" value="F:CoA-ligase activity"/>
    <property type="evidence" value="ECO:0007669"/>
    <property type="project" value="UniProtKB-ARBA"/>
</dbReference>
<dbReference type="EMBL" id="CAFBOI010000105">
    <property type="protein sequence ID" value="CAB4982269.1"/>
    <property type="molecule type" value="Genomic_DNA"/>
</dbReference>
<gene>
    <name evidence="6" type="ORF">UFOPK3948_00804</name>
</gene>
<evidence type="ECO:0000256" key="4">
    <source>
        <dbReference type="ARBA" id="ARBA00022840"/>
    </source>
</evidence>
<proteinExistence type="inferred from homology"/>
<evidence type="ECO:0000256" key="3">
    <source>
        <dbReference type="ARBA" id="ARBA00022741"/>
    </source>
</evidence>
<dbReference type="PANTHER" id="PTHR43605">
    <property type="entry name" value="ACYL-COENZYME A SYNTHETASE"/>
    <property type="match status" value="1"/>
</dbReference>
<dbReference type="PANTHER" id="PTHR43605:SF10">
    <property type="entry name" value="ACYL-COA SYNTHETASE MEDIUM CHAIN FAMILY MEMBER 3"/>
    <property type="match status" value="1"/>
</dbReference>
<keyword evidence="2" id="KW-0436">Ligase</keyword>
<dbReference type="GO" id="GO:0006633">
    <property type="term" value="P:fatty acid biosynthetic process"/>
    <property type="evidence" value="ECO:0007669"/>
    <property type="project" value="TreeGrafter"/>
</dbReference>
<dbReference type="GO" id="GO:0004321">
    <property type="term" value="F:fatty-acyl-CoA synthase activity"/>
    <property type="evidence" value="ECO:0007669"/>
    <property type="project" value="TreeGrafter"/>
</dbReference>
<dbReference type="Gene3D" id="3.30.300.30">
    <property type="match status" value="1"/>
</dbReference>